<dbReference type="GO" id="GO:0016413">
    <property type="term" value="F:O-acetyltransferase activity"/>
    <property type="evidence" value="ECO:0007669"/>
    <property type="project" value="InterPro"/>
</dbReference>
<organism evidence="11 12">
    <name type="scientific">Arachis hypogaea</name>
    <name type="common">Peanut</name>
    <dbReference type="NCBI Taxonomy" id="3818"/>
    <lineage>
        <taxon>Eukaryota</taxon>
        <taxon>Viridiplantae</taxon>
        <taxon>Streptophyta</taxon>
        <taxon>Embryophyta</taxon>
        <taxon>Tracheophyta</taxon>
        <taxon>Spermatophyta</taxon>
        <taxon>Magnoliopsida</taxon>
        <taxon>eudicotyledons</taxon>
        <taxon>Gunneridae</taxon>
        <taxon>Pentapetalae</taxon>
        <taxon>rosids</taxon>
        <taxon>fabids</taxon>
        <taxon>Fabales</taxon>
        <taxon>Fabaceae</taxon>
        <taxon>Papilionoideae</taxon>
        <taxon>50 kb inversion clade</taxon>
        <taxon>dalbergioids sensu lato</taxon>
        <taxon>Dalbergieae</taxon>
        <taxon>Pterocarpus clade</taxon>
        <taxon>Arachis</taxon>
    </lineage>
</organism>
<evidence type="ECO:0000256" key="5">
    <source>
        <dbReference type="ARBA" id="ARBA00022989"/>
    </source>
</evidence>
<feature type="domain" description="Trichome birefringence-like C-terminal" evidence="9">
    <location>
        <begin position="177"/>
        <end position="468"/>
    </location>
</feature>
<dbReference type="Gramene" id="arahy.Tifrunner.gnm2.ann2.Ah13g396800.1">
    <property type="protein sequence ID" value="arahy.Tifrunner.gnm2.ann2.Ah13g396800.1-CDS"/>
    <property type="gene ID" value="arahy.Tifrunner.gnm2.ann2.Ah13g396800"/>
</dbReference>
<comment type="similarity">
    <text evidence="2">Belongs to the PC-esterase family. TBL subfamily.</text>
</comment>
<evidence type="ECO:0000256" key="1">
    <source>
        <dbReference type="ARBA" id="ARBA00004167"/>
    </source>
</evidence>
<proteinExistence type="inferred from homology"/>
<feature type="transmembrane region" description="Helical" evidence="8">
    <location>
        <begin position="21"/>
        <end position="40"/>
    </location>
</feature>
<evidence type="ECO:0000256" key="4">
    <source>
        <dbReference type="ARBA" id="ARBA00022968"/>
    </source>
</evidence>
<name>A0A444ZZG6_ARAHY</name>
<evidence type="ECO:0000256" key="6">
    <source>
        <dbReference type="ARBA" id="ARBA00023136"/>
    </source>
</evidence>
<dbReference type="GO" id="GO:0005794">
    <property type="term" value="C:Golgi apparatus"/>
    <property type="evidence" value="ECO:0007669"/>
    <property type="project" value="TreeGrafter"/>
</dbReference>
<dbReference type="InterPro" id="IPR026057">
    <property type="entry name" value="TBL_C"/>
</dbReference>
<dbReference type="InterPro" id="IPR025846">
    <property type="entry name" value="TBL_N"/>
</dbReference>
<feature type="compositionally biased region" description="Basic and acidic residues" evidence="7">
    <location>
        <begin position="99"/>
        <end position="122"/>
    </location>
</feature>
<evidence type="ECO:0000256" key="8">
    <source>
        <dbReference type="SAM" id="Phobius"/>
    </source>
</evidence>
<protein>
    <submittedName>
        <fullName evidence="11">Uncharacterized protein</fullName>
    </submittedName>
</protein>
<dbReference type="SMR" id="A0A444ZZG6"/>
<accession>A0A444ZZG6</accession>
<dbReference type="PANTHER" id="PTHR32285">
    <property type="entry name" value="PROTEIN TRICHOME BIREFRINGENCE-LIKE 9-RELATED"/>
    <property type="match status" value="1"/>
</dbReference>
<reference evidence="11 12" key="1">
    <citation type="submission" date="2019-01" db="EMBL/GenBank/DDBJ databases">
        <title>Sequencing of cultivated peanut Arachis hypogaea provides insights into genome evolution and oil improvement.</title>
        <authorList>
            <person name="Chen X."/>
        </authorList>
    </citation>
    <scope>NUCLEOTIDE SEQUENCE [LARGE SCALE GENOMIC DNA]</scope>
    <source>
        <strain evidence="12">cv. Fuhuasheng</strain>
        <tissue evidence="11">Leaves</tissue>
    </source>
</reference>
<gene>
    <name evidence="11" type="ORF">Ahy_B03g064381</name>
</gene>
<feature type="domain" description="Trichome birefringence-like N-terminal" evidence="10">
    <location>
        <begin position="123"/>
        <end position="176"/>
    </location>
</feature>
<keyword evidence="4" id="KW-0735">Signal-anchor</keyword>
<feature type="compositionally biased region" description="Acidic residues" evidence="7">
    <location>
        <begin position="88"/>
        <end position="98"/>
    </location>
</feature>
<feature type="region of interest" description="Disordered" evidence="7">
    <location>
        <begin position="56"/>
        <end position="123"/>
    </location>
</feature>
<dbReference type="Pfam" id="PF13839">
    <property type="entry name" value="PC-Esterase"/>
    <property type="match status" value="1"/>
</dbReference>
<dbReference type="STRING" id="3818.A0A444ZZG6"/>
<dbReference type="Proteomes" id="UP000289738">
    <property type="component" value="Chromosome B03"/>
</dbReference>
<evidence type="ECO:0000256" key="3">
    <source>
        <dbReference type="ARBA" id="ARBA00022692"/>
    </source>
</evidence>
<keyword evidence="5 8" id="KW-1133">Transmembrane helix</keyword>
<comment type="subcellular location">
    <subcellularLocation>
        <location evidence="1">Membrane</location>
        <topology evidence="1">Single-pass membrane protein</topology>
    </subcellularLocation>
</comment>
<dbReference type="GO" id="GO:0016020">
    <property type="term" value="C:membrane"/>
    <property type="evidence" value="ECO:0007669"/>
    <property type="project" value="UniProtKB-SubCell"/>
</dbReference>
<evidence type="ECO:0000256" key="7">
    <source>
        <dbReference type="SAM" id="MobiDB-lite"/>
    </source>
</evidence>
<evidence type="ECO:0000256" key="2">
    <source>
        <dbReference type="ARBA" id="ARBA00007727"/>
    </source>
</evidence>
<keyword evidence="3 8" id="KW-0812">Transmembrane</keyword>
<keyword evidence="12" id="KW-1185">Reference proteome</keyword>
<dbReference type="Pfam" id="PF14416">
    <property type="entry name" value="PMR5N"/>
    <property type="match status" value="1"/>
</dbReference>
<dbReference type="PANTHER" id="PTHR32285:SF219">
    <property type="entry name" value="PROTEIN TRICHOME BIREFRINGENCE-LIKE 24"/>
    <property type="match status" value="1"/>
</dbReference>
<evidence type="ECO:0000259" key="9">
    <source>
        <dbReference type="Pfam" id="PF13839"/>
    </source>
</evidence>
<evidence type="ECO:0000313" key="11">
    <source>
        <dbReference type="EMBL" id="RYR19566.1"/>
    </source>
</evidence>
<dbReference type="AlphaFoldDB" id="A0A444ZZG6"/>
<dbReference type="OrthoDB" id="630188at2759"/>
<sequence length="472" mass="54630">MRMDYLHHKFPLNHKNLLLKLLLSFFFFGLAFRLLFFHALSPPVSPVLESPFPEKTTLPVPEPHHPPPLPSLLLPQNPPVLEEHVPDDVPEQAPEDDPEHTPEEFQEHVPESEDQVETHTDTEECDYFSGDWVPNPFGPLYTNETCSHIESHQNCLKNGRPDREFLYWRWAPRGCELPLFDAGKFLNMMRGKVWALIGDSISRNHVQSLICILSTVEQAVMYYHDEEYKSKSWNFPSYNFNVSVIWSPYLVEAAIYEDMNGVSSSEVEIQLNKLDSKWVDQYMDFDYIIFSTGKWFLKAAIYYENDTIIGCHSCPKRNLTELGFNFAYRKALKSVFNFIVSSNHRGLIFFRTFTPDHFENGEWFSGGTCKRTAPIKEGEMEMKELNMMLRNIELEEFAKARDEASKNGVNLKIVDFAGLSHLRPDGHPGPYREFHPFAKGKNSKVQNDCLHWCLPGPIDSWNDILMQMVLNG</sequence>
<dbReference type="EMBL" id="SDMP01000013">
    <property type="protein sequence ID" value="RYR19566.1"/>
    <property type="molecule type" value="Genomic_DNA"/>
</dbReference>
<keyword evidence="6 8" id="KW-0472">Membrane</keyword>
<evidence type="ECO:0000313" key="12">
    <source>
        <dbReference type="Proteomes" id="UP000289738"/>
    </source>
</evidence>
<evidence type="ECO:0000259" key="10">
    <source>
        <dbReference type="Pfam" id="PF14416"/>
    </source>
</evidence>
<comment type="caution">
    <text evidence="11">The sequence shown here is derived from an EMBL/GenBank/DDBJ whole genome shotgun (WGS) entry which is preliminary data.</text>
</comment>
<dbReference type="InterPro" id="IPR029962">
    <property type="entry name" value="TBL"/>
</dbReference>